<dbReference type="Proteomes" id="UP000271098">
    <property type="component" value="Unassembled WGS sequence"/>
</dbReference>
<accession>A0A183D1W3</accession>
<dbReference type="AlphaFoldDB" id="A0A183D1W3"/>
<protein>
    <submittedName>
        <fullName evidence="1 3">Uncharacterized protein</fullName>
    </submittedName>
</protein>
<gene>
    <name evidence="1" type="ORF">GPUH_LOCUS2704</name>
</gene>
<name>A0A183D1W3_9BILA</name>
<evidence type="ECO:0000313" key="2">
    <source>
        <dbReference type="Proteomes" id="UP000271098"/>
    </source>
</evidence>
<dbReference type="EMBL" id="UYRT01004232">
    <property type="protein sequence ID" value="VDK35940.1"/>
    <property type="molecule type" value="Genomic_DNA"/>
</dbReference>
<reference evidence="3" key="1">
    <citation type="submission" date="2016-06" db="UniProtKB">
        <authorList>
            <consortium name="WormBaseParasite"/>
        </authorList>
    </citation>
    <scope>IDENTIFICATION</scope>
</reference>
<dbReference type="WBParaSite" id="GPUH_0000270901-mRNA-1">
    <property type="protein sequence ID" value="GPUH_0000270901-mRNA-1"/>
    <property type="gene ID" value="GPUH_0000270901"/>
</dbReference>
<sequence>MRERKVQHGFEIHQQNIKGKVYNSTITLARKPIRFEEICAGVECREQLFTKEKEKKGYGRKDKLCFFRYIYDILAINCSDFPDHAKLR</sequence>
<keyword evidence="2" id="KW-1185">Reference proteome</keyword>
<reference evidence="1 2" key="2">
    <citation type="submission" date="2018-11" db="EMBL/GenBank/DDBJ databases">
        <authorList>
            <consortium name="Pathogen Informatics"/>
        </authorList>
    </citation>
    <scope>NUCLEOTIDE SEQUENCE [LARGE SCALE GENOMIC DNA]</scope>
</reference>
<proteinExistence type="predicted"/>
<evidence type="ECO:0000313" key="3">
    <source>
        <dbReference type="WBParaSite" id="GPUH_0000270901-mRNA-1"/>
    </source>
</evidence>
<organism evidence="3">
    <name type="scientific">Gongylonema pulchrum</name>
    <dbReference type="NCBI Taxonomy" id="637853"/>
    <lineage>
        <taxon>Eukaryota</taxon>
        <taxon>Metazoa</taxon>
        <taxon>Ecdysozoa</taxon>
        <taxon>Nematoda</taxon>
        <taxon>Chromadorea</taxon>
        <taxon>Rhabditida</taxon>
        <taxon>Spirurina</taxon>
        <taxon>Spiruromorpha</taxon>
        <taxon>Spiruroidea</taxon>
        <taxon>Gongylonematidae</taxon>
        <taxon>Gongylonema</taxon>
    </lineage>
</organism>
<evidence type="ECO:0000313" key="1">
    <source>
        <dbReference type="EMBL" id="VDK35940.1"/>
    </source>
</evidence>